<protein>
    <submittedName>
        <fullName evidence="3">Uncharacterized protein</fullName>
    </submittedName>
</protein>
<gene>
    <name evidence="3" type="ORF">P7K49_009724</name>
</gene>
<sequence>MSMWTSPRRLVDLAGQSLLKNEALAIAVLELLPREFFPPLLRAAFDGRHNQTLKAMVQAWPFTCLPLGVLMKGQQLHVETFKAVLDGVDVLLAQELETQSAGCRKEFSSRLLDHMVWNRGQSVLISRARSSSAHEKEVKVDGSSTEAEQPFTPIEVLVDLSLKEGAYDELFTHLIEIVRRKKDVLHLCCKKLKIFCNACAEYQDDPENGAAGLY</sequence>
<dbReference type="PANTHER" id="PTHR14224">
    <property type="entry name" value="SIMILAR TO PREFERENTIALLY EXPRESSED ANTIGEN IN MELANOMA-LIKE 3"/>
    <property type="match status" value="1"/>
</dbReference>
<keyword evidence="4" id="KW-1185">Reference proteome</keyword>
<evidence type="ECO:0000313" key="4">
    <source>
        <dbReference type="Proteomes" id="UP001266305"/>
    </source>
</evidence>
<accession>A0ABQ9VKS7</accession>
<dbReference type="Proteomes" id="UP001266305">
    <property type="component" value="Unassembled WGS sequence"/>
</dbReference>
<comment type="caution">
    <text evidence="3">The sequence shown here is derived from an EMBL/GenBank/DDBJ whole genome shotgun (WGS) entry which is preliminary data.</text>
</comment>
<organism evidence="3 4">
    <name type="scientific">Saguinus oedipus</name>
    <name type="common">Cotton-top tamarin</name>
    <name type="synonym">Oedipomidas oedipus</name>
    <dbReference type="NCBI Taxonomy" id="9490"/>
    <lineage>
        <taxon>Eukaryota</taxon>
        <taxon>Metazoa</taxon>
        <taxon>Chordata</taxon>
        <taxon>Craniata</taxon>
        <taxon>Vertebrata</taxon>
        <taxon>Euteleostomi</taxon>
        <taxon>Mammalia</taxon>
        <taxon>Eutheria</taxon>
        <taxon>Euarchontoglires</taxon>
        <taxon>Primates</taxon>
        <taxon>Haplorrhini</taxon>
        <taxon>Platyrrhini</taxon>
        <taxon>Cebidae</taxon>
        <taxon>Callitrichinae</taxon>
        <taxon>Saguinus</taxon>
    </lineage>
</organism>
<name>A0ABQ9VKS7_SAGOE</name>
<evidence type="ECO:0000313" key="3">
    <source>
        <dbReference type="EMBL" id="KAK2109978.1"/>
    </source>
</evidence>
<reference evidence="3 4" key="1">
    <citation type="submission" date="2023-05" db="EMBL/GenBank/DDBJ databases">
        <title>B98-5 Cell Line De Novo Hybrid Assembly: An Optical Mapping Approach.</title>
        <authorList>
            <person name="Kananen K."/>
            <person name="Auerbach J.A."/>
            <person name="Kautto E."/>
            <person name="Blachly J.S."/>
        </authorList>
    </citation>
    <scope>NUCLEOTIDE SEQUENCE [LARGE SCALE GENOMIC DNA]</scope>
    <source>
        <strain evidence="3">B95-8</strain>
        <tissue evidence="3">Cell line</tissue>
    </source>
</reference>
<dbReference type="InterPro" id="IPR050694">
    <property type="entry name" value="LRRC14/PRAME"/>
</dbReference>
<proteinExistence type="predicted"/>
<dbReference type="PANTHER" id="PTHR14224:SF24">
    <property type="entry name" value="MELANOMA ANTIGEN PREFERENTIALLY EXPRESSED IN TUMORS"/>
    <property type="match status" value="1"/>
</dbReference>
<evidence type="ECO:0000256" key="2">
    <source>
        <dbReference type="ARBA" id="ARBA00022737"/>
    </source>
</evidence>
<keyword evidence="2" id="KW-0677">Repeat</keyword>
<keyword evidence="1" id="KW-0433">Leucine-rich repeat</keyword>
<dbReference type="EMBL" id="JASSZA010000005">
    <property type="protein sequence ID" value="KAK2109978.1"/>
    <property type="molecule type" value="Genomic_DNA"/>
</dbReference>
<evidence type="ECO:0000256" key="1">
    <source>
        <dbReference type="ARBA" id="ARBA00022614"/>
    </source>
</evidence>